<feature type="compositionally biased region" description="Low complexity" evidence="1">
    <location>
        <begin position="1"/>
        <end position="16"/>
    </location>
</feature>
<sequence>MSATSPSSPSSGSSEPVTPLPEFSCLRCESKGMKCDFTKFTFEQDLDPMCVRCVRAGAKFCIKQRLPRPGCGGDEGRVIYLDPRVGDDYDREEVLDMIDDFWRGPETYTFGGAMPVRAKEVRGWALPAAPRADRFAKYDKFEKKAETEPEPEPATPTKKGTAAAPPLTEEQLRKQREERRRKLTHSERNAEDWAESAAQSWGKVLPARINKSKTQIPLLQQTVAAKRAQHDLEWEALCAEFEKHGLRPPSPEEKPELETAETASLRAKLKHYQMRRTHLTEALEAKRPATKQ</sequence>
<organism evidence="2 3">
    <name type="scientific">Apiospora saccharicola</name>
    <dbReference type="NCBI Taxonomy" id="335842"/>
    <lineage>
        <taxon>Eukaryota</taxon>
        <taxon>Fungi</taxon>
        <taxon>Dikarya</taxon>
        <taxon>Ascomycota</taxon>
        <taxon>Pezizomycotina</taxon>
        <taxon>Sordariomycetes</taxon>
        <taxon>Xylariomycetidae</taxon>
        <taxon>Amphisphaeriales</taxon>
        <taxon>Apiosporaceae</taxon>
        <taxon>Apiospora</taxon>
    </lineage>
</organism>
<accession>A0ABR1WJT7</accession>
<name>A0ABR1WJT7_9PEZI</name>
<dbReference type="EMBL" id="JAQQWM010000001">
    <property type="protein sequence ID" value="KAK8083708.1"/>
    <property type="molecule type" value="Genomic_DNA"/>
</dbReference>
<keyword evidence="3" id="KW-1185">Reference proteome</keyword>
<feature type="compositionally biased region" description="Low complexity" evidence="1">
    <location>
        <begin position="155"/>
        <end position="169"/>
    </location>
</feature>
<protein>
    <submittedName>
        <fullName evidence="2">Uncharacterized protein</fullName>
    </submittedName>
</protein>
<reference evidence="2 3" key="1">
    <citation type="submission" date="2023-01" db="EMBL/GenBank/DDBJ databases">
        <title>Analysis of 21 Apiospora genomes using comparative genomics revels a genus with tremendous synthesis potential of carbohydrate active enzymes and secondary metabolites.</title>
        <authorList>
            <person name="Sorensen T."/>
        </authorList>
    </citation>
    <scope>NUCLEOTIDE SEQUENCE [LARGE SCALE GENOMIC DNA]</scope>
    <source>
        <strain evidence="2 3">CBS 83171</strain>
    </source>
</reference>
<comment type="caution">
    <text evidence="2">The sequence shown here is derived from an EMBL/GenBank/DDBJ whole genome shotgun (WGS) entry which is preliminary data.</text>
</comment>
<dbReference type="Proteomes" id="UP001446871">
    <property type="component" value="Unassembled WGS sequence"/>
</dbReference>
<evidence type="ECO:0000313" key="2">
    <source>
        <dbReference type="EMBL" id="KAK8083708.1"/>
    </source>
</evidence>
<proteinExistence type="predicted"/>
<gene>
    <name evidence="2" type="ORF">PG996_002489</name>
</gene>
<feature type="region of interest" description="Disordered" evidence="1">
    <location>
        <begin position="142"/>
        <end position="195"/>
    </location>
</feature>
<evidence type="ECO:0000313" key="3">
    <source>
        <dbReference type="Proteomes" id="UP001446871"/>
    </source>
</evidence>
<feature type="compositionally biased region" description="Basic and acidic residues" evidence="1">
    <location>
        <begin position="170"/>
        <end position="191"/>
    </location>
</feature>
<evidence type="ECO:0000256" key="1">
    <source>
        <dbReference type="SAM" id="MobiDB-lite"/>
    </source>
</evidence>
<feature type="region of interest" description="Disordered" evidence="1">
    <location>
        <begin position="1"/>
        <end position="20"/>
    </location>
</feature>